<keyword evidence="3" id="KW-1003">Cell membrane</keyword>
<name>A0ABV9FDM3_9BACL</name>
<dbReference type="InterPro" id="IPR000515">
    <property type="entry name" value="MetI-like"/>
</dbReference>
<reference evidence="10" key="1">
    <citation type="journal article" date="2019" name="Int. J. Syst. Evol. Microbiol.">
        <title>The Global Catalogue of Microorganisms (GCM) 10K type strain sequencing project: providing services to taxonomists for standard genome sequencing and annotation.</title>
        <authorList>
            <consortium name="The Broad Institute Genomics Platform"/>
            <consortium name="The Broad Institute Genome Sequencing Center for Infectious Disease"/>
            <person name="Wu L."/>
            <person name="Ma J."/>
        </authorList>
    </citation>
    <scope>NUCLEOTIDE SEQUENCE [LARGE SCALE GENOMIC DNA]</scope>
    <source>
        <strain evidence="10">CCUG 49571</strain>
    </source>
</reference>
<evidence type="ECO:0000256" key="7">
    <source>
        <dbReference type="RuleBase" id="RU363032"/>
    </source>
</evidence>
<dbReference type="Gene3D" id="1.10.3720.10">
    <property type="entry name" value="MetI-like"/>
    <property type="match status" value="1"/>
</dbReference>
<feature type="transmembrane region" description="Helical" evidence="7">
    <location>
        <begin position="105"/>
        <end position="126"/>
    </location>
</feature>
<feature type="transmembrane region" description="Helical" evidence="7">
    <location>
        <begin position="69"/>
        <end position="93"/>
    </location>
</feature>
<keyword evidence="5 7" id="KW-1133">Transmembrane helix</keyword>
<dbReference type="RefSeq" id="WP_378095694.1">
    <property type="nucleotide sequence ID" value="NZ_JBHSEP010000007.1"/>
</dbReference>
<organism evidence="9 10">
    <name type="scientific">Cohnella hongkongensis</name>
    <dbReference type="NCBI Taxonomy" id="178337"/>
    <lineage>
        <taxon>Bacteria</taxon>
        <taxon>Bacillati</taxon>
        <taxon>Bacillota</taxon>
        <taxon>Bacilli</taxon>
        <taxon>Bacillales</taxon>
        <taxon>Paenibacillaceae</taxon>
        <taxon>Cohnella</taxon>
    </lineage>
</organism>
<evidence type="ECO:0000256" key="1">
    <source>
        <dbReference type="ARBA" id="ARBA00004651"/>
    </source>
</evidence>
<evidence type="ECO:0000313" key="9">
    <source>
        <dbReference type="EMBL" id="MFC4598912.1"/>
    </source>
</evidence>
<evidence type="ECO:0000259" key="8">
    <source>
        <dbReference type="PROSITE" id="PS50928"/>
    </source>
</evidence>
<keyword evidence="2 7" id="KW-0813">Transport</keyword>
<accession>A0ABV9FDM3</accession>
<evidence type="ECO:0000256" key="3">
    <source>
        <dbReference type="ARBA" id="ARBA00022475"/>
    </source>
</evidence>
<comment type="similarity">
    <text evidence="7">Belongs to the binding-protein-dependent transport system permease family.</text>
</comment>
<dbReference type="CDD" id="cd06261">
    <property type="entry name" value="TM_PBP2"/>
    <property type="match status" value="1"/>
</dbReference>
<keyword evidence="10" id="KW-1185">Reference proteome</keyword>
<dbReference type="InterPro" id="IPR035906">
    <property type="entry name" value="MetI-like_sf"/>
</dbReference>
<feature type="transmembrane region" description="Helical" evidence="7">
    <location>
        <begin position="12"/>
        <end position="31"/>
    </location>
</feature>
<proteinExistence type="inferred from homology"/>
<feature type="transmembrane region" description="Helical" evidence="7">
    <location>
        <begin position="240"/>
        <end position="259"/>
    </location>
</feature>
<comment type="caution">
    <text evidence="9">The sequence shown here is derived from an EMBL/GenBank/DDBJ whole genome shotgun (WGS) entry which is preliminary data.</text>
</comment>
<evidence type="ECO:0000256" key="6">
    <source>
        <dbReference type="ARBA" id="ARBA00023136"/>
    </source>
</evidence>
<feature type="transmembrane region" description="Helical" evidence="7">
    <location>
        <begin position="138"/>
        <end position="159"/>
    </location>
</feature>
<dbReference type="Proteomes" id="UP001596028">
    <property type="component" value="Unassembled WGS sequence"/>
</dbReference>
<sequence length="274" mass="30886">MRSITPGKAAVYVLLAIGAIPMFFPFFWMFISSVKTAVEVNTTPPTFWPSVWSLDNYAYAFNKAPFGTYFLNSVIVSTVNVGLTVCTTILAAFAFSRLRFPGRDLLFALLLSLMMIPFEMLVITNYTTIANWQLIDTLSAMILPFTSNIFYTFILRNFFLSIPDSLYRSARIDGAGHWKYLWRIMVPIARPALVTIVLLNAISSWNSFLWPLLVTNSTQNRTLPFGLYAFISESGIRYELLMAASTIVVLPMMLLFLFMRRSIVTSVAHGGIKG</sequence>
<keyword evidence="6 7" id="KW-0472">Membrane</keyword>
<feature type="domain" description="ABC transmembrane type-1" evidence="8">
    <location>
        <begin position="70"/>
        <end position="259"/>
    </location>
</feature>
<evidence type="ECO:0000256" key="4">
    <source>
        <dbReference type="ARBA" id="ARBA00022692"/>
    </source>
</evidence>
<dbReference type="PANTHER" id="PTHR43744">
    <property type="entry name" value="ABC TRANSPORTER PERMEASE PROTEIN MG189-RELATED-RELATED"/>
    <property type="match status" value="1"/>
</dbReference>
<dbReference type="PROSITE" id="PS50928">
    <property type="entry name" value="ABC_TM1"/>
    <property type="match status" value="1"/>
</dbReference>
<comment type="subcellular location">
    <subcellularLocation>
        <location evidence="1 7">Cell membrane</location>
        <topology evidence="1 7">Multi-pass membrane protein</topology>
    </subcellularLocation>
</comment>
<dbReference type="EMBL" id="JBHSEP010000007">
    <property type="protein sequence ID" value="MFC4598912.1"/>
    <property type="molecule type" value="Genomic_DNA"/>
</dbReference>
<protein>
    <submittedName>
        <fullName evidence="9">Carbohydrate ABC transporter permease</fullName>
    </submittedName>
</protein>
<dbReference type="PANTHER" id="PTHR43744:SF12">
    <property type="entry name" value="ABC TRANSPORTER PERMEASE PROTEIN MG189-RELATED"/>
    <property type="match status" value="1"/>
</dbReference>
<evidence type="ECO:0000256" key="2">
    <source>
        <dbReference type="ARBA" id="ARBA00022448"/>
    </source>
</evidence>
<keyword evidence="4 7" id="KW-0812">Transmembrane</keyword>
<evidence type="ECO:0000313" key="10">
    <source>
        <dbReference type="Proteomes" id="UP001596028"/>
    </source>
</evidence>
<dbReference type="SUPFAM" id="SSF161098">
    <property type="entry name" value="MetI-like"/>
    <property type="match status" value="1"/>
</dbReference>
<gene>
    <name evidence="9" type="ORF">ACFO3S_11740</name>
</gene>
<dbReference type="Pfam" id="PF00528">
    <property type="entry name" value="BPD_transp_1"/>
    <property type="match status" value="1"/>
</dbReference>
<feature type="transmembrane region" description="Helical" evidence="7">
    <location>
        <begin position="180"/>
        <end position="202"/>
    </location>
</feature>
<evidence type="ECO:0000256" key="5">
    <source>
        <dbReference type="ARBA" id="ARBA00022989"/>
    </source>
</evidence>